<feature type="compositionally biased region" description="Basic and acidic residues" evidence="1">
    <location>
        <begin position="50"/>
        <end position="60"/>
    </location>
</feature>
<organism evidence="2 3">
    <name type="scientific">Paracoccidioides brasiliensis (strain Pb18)</name>
    <dbReference type="NCBI Taxonomy" id="502780"/>
    <lineage>
        <taxon>Eukaryota</taxon>
        <taxon>Fungi</taxon>
        <taxon>Dikarya</taxon>
        <taxon>Ascomycota</taxon>
        <taxon>Pezizomycotina</taxon>
        <taxon>Eurotiomycetes</taxon>
        <taxon>Eurotiomycetidae</taxon>
        <taxon>Onygenales</taxon>
        <taxon>Ajellomycetaceae</taxon>
        <taxon>Paracoccidioides</taxon>
    </lineage>
</organism>
<dbReference type="EMBL" id="KN275958">
    <property type="protein sequence ID" value="KGM92450.1"/>
    <property type="molecule type" value="Genomic_DNA"/>
</dbReference>
<dbReference type="HOGENOM" id="CLU_1917691_0_0_1"/>
<evidence type="ECO:0000313" key="2">
    <source>
        <dbReference type="EMBL" id="KGM92450.1"/>
    </source>
</evidence>
<evidence type="ECO:0000313" key="3">
    <source>
        <dbReference type="Proteomes" id="UP000001628"/>
    </source>
</evidence>
<dbReference type="KEGG" id="pbn:PADG_11267"/>
<gene>
    <name evidence="2" type="ORF">PADG_11267</name>
</gene>
<keyword evidence="3" id="KW-1185">Reference proteome</keyword>
<sequence>MFASVPEFTRSHAHLMPPKFEPQAIAADTALAMRVLEWSRSPALYSSHKEVGRGVTDQRSDSSIFSGGNGEWEWGGEDGGVGISARHILERLLMSGLRLGNAGFVASVWAAERWDVRGLVILRGFSPLKLSG</sequence>
<dbReference type="VEuPathDB" id="FungiDB:PADG_11267"/>
<accession>A0A0A0HYK1</accession>
<dbReference type="InParanoid" id="A0A0A0HYK1"/>
<dbReference type="GeneID" id="22587164"/>
<dbReference type="Proteomes" id="UP000001628">
    <property type="component" value="Unassembled WGS sequence"/>
</dbReference>
<feature type="region of interest" description="Disordered" evidence="1">
    <location>
        <begin position="50"/>
        <end position="70"/>
    </location>
</feature>
<dbReference type="RefSeq" id="XP_010757830.1">
    <property type="nucleotide sequence ID" value="XM_010759528.1"/>
</dbReference>
<evidence type="ECO:0000256" key="1">
    <source>
        <dbReference type="SAM" id="MobiDB-lite"/>
    </source>
</evidence>
<reference evidence="2 3" key="1">
    <citation type="journal article" date="2011" name="PLoS Genet.">
        <title>Comparative genomic analysis of human fungal pathogens causing paracoccidioidomycosis.</title>
        <authorList>
            <person name="Desjardins C.A."/>
            <person name="Champion M.D."/>
            <person name="Holder J.W."/>
            <person name="Muszewska A."/>
            <person name="Goldberg J."/>
            <person name="Bailao A.M."/>
            <person name="Brigido M.M."/>
            <person name="Ferreira M.E."/>
            <person name="Garcia A.M."/>
            <person name="Grynberg M."/>
            <person name="Gujja S."/>
            <person name="Heiman D.I."/>
            <person name="Henn M.R."/>
            <person name="Kodira C.D."/>
            <person name="Leon-Narvaez H."/>
            <person name="Longo L.V."/>
            <person name="Ma L.J."/>
            <person name="Malavazi I."/>
            <person name="Matsuo A.L."/>
            <person name="Morais F.V."/>
            <person name="Pereira M."/>
            <person name="Rodriguez-Brito S."/>
            <person name="Sakthikumar S."/>
            <person name="Salem-Izacc S.M."/>
            <person name="Sykes S.M."/>
            <person name="Teixeira M.M."/>
            <person name="Vallejo M.C."/>
            <person name="Walter M.E."/>
            <person name="Yandava C."/>
            <person name="Young S."/>
            <person name="Zeng Q."/>
            <person name="Zucker J."/>
            <person name="Felipe M.S."/>
            <person name="Goldman G.H."/>
            <person name="Haas B.J."/>
            <person name="McEwen J.G."/>
            <person name="Nino-Vega G."/>
            <person name="Puccia R."/>
            <person name="San-Blas G."/>
            <person name="Soares C.M."/>
            <person name="Birren B.W."/>
            <person name="Cuomo C.A."/>
        </authorList>
    </citation>
    <scope>NUCLEOTIDE SEQUENCE [LARGE SCALE GENOMIC DNA]</scope>
    <source>
        <strain evidence="2 3">Pb18</strain>
    </source>
</reference>
<dbReference type="AlphaFoldDB" id="A0A0A0HYK1"/>
<name>A0A0A0HYK1_PARBD</name>
<protein>
    <submittedName>
        <fullName evidence="2">Uncharacterized protein</fullName>
    </submittedName>
</protein>
<proteinExistence type="predicted"/>